<comment type="caution">
    <text evidence="1">The sequence shown here is derived from an EMBL/GenBank/DDBJ whole genome shotgun (WGS) entry which is preliminary data.</text>
</comment>
<dbReference type="EMBL" id="JBHTAP010000001">
    <property type="protein sequence ID" value="MFC7234053.1"/>
    <property type="molecule type" value="Genomic_DNA"/>
</dbReference>
<reference evidence="1 2" key="1">
    <citation type="journal article" date="2019" name="Int. J. Syst. Evol. Microbiol.">
        <title>The Global Catalogue of Microorganisms (GCM) 10K type strain sequencing project: providing services to taxonomists for standard genome sequencing and annotation.</title>
        <authorList>
            <consortium name="The Broad Institute Genomics Platform"/>
            <consortium name="The Broad Institute Genome Sequencing Center for Infectious Disease"/>
            <person name="Wu L."/>
            <person name="Ma J."/>
        </authorList>
    </citation>
    <scope>NUCLEOTIDE SEQUENCE [LARGE SCALE GENOMIC DNA]</scope>
    <source>
        <strain evidence="1 2">DT85</strain>
    </source>
</reference>
<accession>A0ABD5ZKX8</accession>
<dbReference type="Proteomes" id="UP001596398">
    <property type="component" value="Unassembled WGS sequence"/>
</dbReference>
<dbReference type="AlphaFoldDB" id="A0ABD5ZKX8"/>
<evidence type="ECO:0000313" key="1">
    <source>
        <dbReference type="EMBL" id="MFC7234053.1"/>
    </source>
</evidence>
<evidence type="ECO:0008006" key="3">
    <source>
        <dbReference type="Google" id="ProtNLM"/>
    </source>
</evidence>
<proteinExistence type="predicted"/>
<dbReference type="InterPro" id="IPR055985">
    <property type="entry name" value="DUF7563"/>
</dbReference>
<protein>
    <recommendedName>
        <fullName evidence="3">Small CPxCG-related zinc finger protein</fullName>
    </recommendedName>
</protein>
<dbReference type="RefSeq" id="WP_276235049.1">
    <property type="nucleotide sequence ID" value="NZ_CP119802.1"/>
</dbReference>
<gene>
    <name evidence="1" type="ORF">ACFQJ4_01855</name>
</gene>
<evidence type="ECO:0000313" key="2">
    <source>
        <dbReference type="Proteomes" id="UP001596398"/>
    </source>
</evidence>
<keyword evidence="2" id="KW-1185">Reference proteome</keyword>
<dbReference type="GeneID" id="79265716"/>
<organism evidence="1 2">
    <name type="scientific">Halosegnis marinus</name>
    <dbReference type="NCBI Taxonomy" id="3034023"/>
    <lineage>
        <taxon>Archaea</taxon>
        <taxon>Methanobacteriati</taxon>
        <taxon>Methanobacteriota</taxon>
        <taxon>Stenosarchaea group</taxon>
        <taxon>Halobacteria</taxon>
        <taxon>Halobacteriales</taxon>
        <taxon>Natronomonadaceae</taxon>
        <taxon>Halosegnis</taxon>
    </lineage>
</organism>
<name>A0ABD5ZKX8_9EURY</name>
<sequence length="52" mass="5952">MANCLNCDSYVSEQYVKVFAPDGFDSVRVCPHCEDKMRDGNDVREARAPRQQ</sequence>
<dbReference type="Pfam" id="PF24444">
    <property type="entry name" value="DUF7563"/>
    <property type="match status" value="1"/>
</dbReference>